<dbReference type="Pfam" id="PF20441">
    <property type="entry name" value="TerL_nuclease"/>
    <property type="match status" value="1"/>
</dbReference>
<dbReference type="Gene3D" id="3.40.50.300">
    <property type="entry name" value="P-loop containing nucleotide triphosphate hydrolases"/>
    <property type="match status" value="1"/>
</dbReference>
<proteinExistence type="predicted"/>
<dbReference type="PANTHER" id="PTHR41287:SF1">
    <property type="entry name" value="PROTEIN YMFN"/>
    <property type="match status" value="1"/>
</dbReference>
<dbReference type="Proteomes" id="UP000191057">
    <property type="component" value="Chromosome"/>
</dbReference>
<dbReference type="InterPro" id="IPR046461">
    <property type="entry name" value="TerL_ATPase"/>
</dbReference>
<evidence type="ECO:0000313" key="1">
    <source>
        <dbReference type="EMBL" id="AQY37901.1"/>
    </source>
</evidence>
<dbReference type="EMBL" id="CP020002">
    <property type="protein sequence ID" value="AQY37901.1"/>
    <property type="molecule type" value="Genomic_DNA"/>
</dbReference>
<name>A0A9W3XHS4_BACTU</name>
<dbReference type="Pfam" id="PF03354">
    <property type="entry name" value="TerL_ATPase"/>
    <property type="match status" value="1"/>
</dbReference>
<dbReference type="InterPro" id="IPR005021">
    <property type="entry name" value="Terminase_largesu-like"/>
</dbReference>
<dbReference type="InterPro" id="IPR027417">
    <property type="entry name" value="P-loop_NTPase"/>
</dbReference>
<dbReference type="PANTHER" id="PTHR41287">
    <property type="match status" value="1"/>
</dbReference>
<dbReference type="AlphaFoldDB" id="A0A9W3XHS4"/>
<gene>
    <name evidence="1" type="ORF">B4918_07710</name>
</gene>
<reference evidence="1 2" key="1">
    <citation type="submission" date="2017-03" db="EMBL/GenBank/DDBJ databases">
        <title>Complete genome sequence of Bacillus thuringiensis L-7601, a novel melanin producing strain.</title>
        <authorList>
            <person name="Cai J."/>
            <person name="Cao Z."/>
            <person name="Tan T."/>
        </authorList>
    </citation>
    <scope>NUCLEOTIDE SEQUENCE [LARGE SCALE GENOMIC DNA]</scope>
    <source>
        <strain evidence="1 2">L-7601</strain>
    </source>
</reference>
<dbReference type="RefSeq" id="WP_079245268.1">
    <property type="nucleotide sequence ID" value="NZ_JARSYF010000025.1"/>
</dbReference>
<accession>A0A9W3XHS4</accession>
<evidence type="ECO:0000313" key="2">
    <source>
        <dbReference type="Proteomes" id="UP000191057"/>
    </source>
</evidence>
<dbReference type="GO" id="GO:0004519">
    <property type="term" value="F:endonuclease activity"/>
    <property type="evidence" value="ECO:0007669"/>
    <property type="project" value="InterPro"/>
</dbReference>
<sequence length="560" mass="65783">MMTTSRNSTTYKYHPYIDEYMRMVENEEIQSCKEQKQLMEFLRWKLDQPGVVINADAIEKSVEKPAPYFSFSLFAWQRFCNAIFYGVRYDDGRLMFDRYLLLLGRGAGKNGYISYDCFYMLSGHHGIKNYDIDIVATSEDQAKTSFEDVLNILETPKFAKKLKKVFYKSKKLIKHYKTKSKFEFNTSNARTKDGKRSGTVIFDELHEYEDYSNIKVFTSGLGKKKDPRIFYITTDGNVRGGVLDDMKDEAQMVLNKELPHSTLFPFICKLDDEEEVHDESKWEKANPSYRYNENLQHEMRKEYHDMKRNSALRIEFMTKRMNLPVEDTRKEVATYDERLATNQPFPENVQGIECIGAVDFAQIRDFCSVGILFKKDGKRYWEQHTFMHHTAPKLQDINPDIIRIAIEKGLLTVVYDKSISAEHVRDWFVMMNKEYRIKKVSMDLYRSAILKESLEEAGFEIEIVRRGPATHSKLAPLVEEIFIKQTIVFGDDPLMRWYVGNVYKEEKMNGNIEYKKVDKEKRKTDGFFAFLHALNCDSELKESNTLTKENVRKIFKSFSV</sequence>
<protein>
    <submittedName>
        <fullName evidence="1">Terminase</fullName>
    </submittedName>
</protein>
<dbReference type="InterPro" id="IPR046462">
    <property type="entry name" value="TerL_nuclease"/>
</dbReference>
<organism evidence="1 2">
    <name type="scientific">Bacillus thuringiensis</name>
    <dbReference type="NCBI Taxonomy" id="1428"/>
    <lineage>
        <taxon>Bacteria</taxon>
        <taxon>Bacillati</taxon>
        <taxon>Bacillota</taxon>
        <taxon>Bacilli</taxon>
        <taxon>Bacillales</taxon>
        <taxon>Bacillaceae</taxon>
        <taxon>Bacillus</taxon>
        <taxon>Bacillus cereus group</taxon>
    </lineage>
</organism>